<accession>A0A0E2B387</accession>
<evidence type="ECO:0000313" key="2">
    <source>
        <dbReference type="Proteomes" id="UP000006253"/>
    </source>
</evidence>
<dbReference type="Pfam" id="PF06291">
    <property type="entry name" value="Lambda_Bor"/>
    <property type="match status" value="1"/>
</dbReference>
<gene>
    <name evidence="1" type="ORF">LEP1GSC081_3293</name>
</gene>
<dbReference type="AlphaFoldDB" id="A0A0E2B387"/>
<protein>
    <submittedName>
        <fullName evidence="1">Bor protein</fullName>
    </submittedName>
</protein>
<evidence type="ECO:0000313" key="1">
    <source>
        <dbReference type="EMBL" id="EKO15735.1"/>
    </source>
</evidence>
<proteinExistence type="predicted"/>
<comment type="caution">
    <text evidence="1">The sequence shown here is derived from an EMBL/GenBank/DDBJ whole genome shotgun (WGS) entry which is preliminary data.</text>
</comment>
<sequence>MKLTSIILFFAIFISTGCQTERFYWKQEVEKPGRVPTYSVYRHFFIWGLAQSEDLNLKDACKGKEVSYVETKYTFLSLLVIVLTYTLYSPKLTNVYCELE</sequence>
<dbReference type="Proteomes" id="UP000006253">
    <property type="component" value="Unassembled WGS sequence"/>
</dbReference>
<dbReference type="InterPro" id="IPR010438">
    <property type="entry name" value="Lambda_Bor"/>
</dbReference>
<dbReference type="EMBL" id="AHMY02000040">
    <property type="protein sequence ID" value="EKO15735.1"/>
    <property type="molecule type" value="Genomic_DNA"/>
</dbReference>
<organism evidence="1 2">
    <name type="scientific">Leptospira kirschneri str. H1</name>
    <dbReference type="NCBI Taxonomy" id="1049966"/>
    <lineage>
        <taxon>Bacteria</taxon>
        <taxon>Pseudomonadati</taxon>
        <taxon>Spirochaetota</taxon>
        <taxon>Spirochaetia</taxon>
        <taxon>Leptospirales</taxon>
        <taxon>Leptospiraceae</taxon>
        <taxon>Leptospira</taxon>
    </lineage>
</organism>
<dbReference type="PROSITE" id="PS51257">
    <property type="entry name" value="PROKAR_LIPOPROTEIN"/>
    <property type="match status" value="1"/>
</dbReference>
<name>A0A0E2B387_9LEPT</name>
<dbReference type="RefSeq" id="WP_004765439.1">
    <property type="nucleotide sequence ID" value="NZ_AHMY02000040.1"/>
</dbReference>
<reference evidence="1 2" key="1">
    <citation type="submission" date="2012-10" db="EMBL/GenBank/DDBJ databases">
        <authorList>
            <person name="Harkins D.M."/>
            <person name="Durkin A.S."/>
            <person name="Brinkac L.M."/>
            <person name="Selengut J.D."/>
            <person name="Sanka R."/>
            <person name="DePew J."/>
            <person name="Purushe J."/>
            <person name="Peacock S.J."/>
            <person name="Thaipadungpanit J."/>
            <person name="Wuthiekanun V.W."/>
            <person name="Day N.P."/>
            <person name="Vinetz J.M."/>
            <person name="Sutton G.G."/>
            <person name="Nelson W.C."/>
            <person name="Fouts D.E."/>
        </authorList>
    </citation>
    <scope>NUCLEOTIDE SEQUENCE [LARGE SCALE GENOMIC DNA]</scope>
    <source>
        <strain evidence="1 2">H1</strain>
    </source>
</reference>